<dbReference type="InterPro" id="IPR001608">
    <property type="entry name" value="Ala_racemase_N"/>
</dbReference>
<evidence type="ECO:0000313" key="6">
    <source>
        <dbReference type="Proteomes" id="UP001182556"/>
    </source>
</evidence>
<proteinExistence type="inferred from homology"/>
<comment type="caution">
    <text evidence="5">The sequence shown here is derived from an EMBL/GenBank/DDBJ whole genome shotgun (WGS) entry which is preliminary data.</text>
</comment>
<evidence type="ECO:0000256" key="1">
    <source>
        <dbReference type="ARBA" id="ARBA00005323"/>
    </source>
</evidence>
<dbReference type="AlphaFoldDB" id="A0AAD9CXK8"/>
<evidence type="ECO:0000256" key="3">
    <source>
        <dbReference type="SAM" id="SignalP"/>
    </source>
</evidence>
<keyword evidence="6" id="KW-1185">Reference proteome</keyword>
<evidence type="ECO:0000313" key="5">
    <source>
        <dbReference type="EMBL" id="KAK1923956.1"/>
    </source>
</evidence>
<dbReference type="InterPro" id="IPR042208">
    <property type="entry name" value="D-ser_dehydrat-like_sf"/>
</dbReference>
<dbReference type="GO" id="GO:0008721">
    <property type="term" value="F:D-serine ammonia-lyase activity"/>
    <property type="evidence" value="ECO:0007669"/>
    <property type="project" value="TreeGrafter"/>
</dbReference>
<name>A0AAD9CXK8_PAPLA</name>
<reference evidence="5" key="1">
    <citation type="submission" date="2023-02" db="EMBL/GenBank/DDBJ databases">
        <title>Identification and recombinant expression of a fungal hydrolase from Papiliotrema laurentii that hydrolyzes apple cutin and clears colloidal polyester polyurethane.</title>
        <authorList>
            <consortium name="DOE Joint Genome Institute"/>
            <person name="Roman V.A."/>
            <person name="Bojanowski C."/>
            <person name="Crable B.R."/>
            <person name="Wagner D.N."/>
            <person name="Hung C.S."/>
            <person name="Nadeau L.J."/>
            <person name="Schratz L."/>
            <person name="Haridas S."/>
            <person name="Pangilinan J."/>
            <person name="Lipzen A."/>
            <person name="Na H."/>
            <person name="Yan M."/>
            <person name="Ng V."/>
            <person name="Grigoriev I.V."/>
            <person name="Spatafora J.W."/>
            <person name="Barlow D."/>
            <person name="Biffinger J."/>
            <person name="Kelley-Loughnane N."/>
            <person name="Varaljay V.A."/>
            <person name="Crookes-Goodson W.J."/>
        </authorList>
    </citation>
    <scope>NUCLEOTIDE SEQUENCE</scope>
    <source>
        <strain evidence="5">5307AH</strain>
    </source>
</reference>
<feature type="domain" description="D-serine dehydratase-like" evidence="4">
    <location>
        <begin position="431"/>
        <end position="545"/>
    </location>
</feature>
<accession>A0AAD9CXK8</accession>
<comment type="similarity">
    <text evidence="1">Belongs to the DSD1 family.</text>
</comment>
<organism evidence="5 6">
    <name type="scientific">Papiliotrema laurentii</name>
    <name type="common">Cryptococcus laurentii</name>
    <dbReference type="NCBI Taxonomy" id="5418"/>
    <lineage>
        <taxon>Eukaryota</taxon>
        <taxon>Fungi</taxon>
        <taxon>Dikarya</taxon>
        <taxon>Basidiomycota</taxon>
        <taxon>Agaricomycotina</taxon>
        <taxon>Tremellomycetes</taxon>
        <taxon>Tremellales</taxon>
        <taxon>Rhynchogastremaceae</taxon>
        <taxon>Papiliotrema</taxon>
    </lineage>
</organism>
<feature type="signal peptide" evidence="3">
    <location>
        <begin position="1"/>
        <end position="21"/>
    </location>
</feature>
<dbReference type="InterPro" id="IPR026956">
    <property type="entry name" value="D-ser_dehydrat-like_dom"/>
</dbReference>
<dbReference type="Gene3D" id="3.20.20.10">
    <property type="entry name" value="Alanine racemase"/>
    <property type="match status" value="1"/>
</dbReference>
<dbReference type="PANTHER" id="PTHR28004:SF2">
    <property type="entry name" value="D-SERINE DEHYDRATASE"/>
    <property type="match status" value="1"/>
</dbReference>
<feature type="chain" id="PRO_5042179763" evidence="3">
    <location>
        <begin position="22"/>
        <end position="560"/>
    </location>
</feature>
<sequence>MRRGWSVTFHALNVCQSGALAGEVRLLTCAVCLVTQSFDSDRSIRWKDVCSVQTPISSTGTDRQNGCQRLEAFAWFCPTARLALSSFQVSHLGILRYTSSAMSPSKTTHDTFTPLDLLPLPDKQALVAAFKGKTIHELRTPAAVIDRGILERNAERMASETRARGLGFRAHVKTHKTAEASRIQVTAGGGITRVIASTLPEIHHLVKEGLVEEGLVDDILYGLPIAADKIHDLATVQASTEGKATIRVMVDHPDQVSALQQYNETLGRSDVWNVFIKVDGGGRQVGRCAPPESDQMKSLVTAILDSSAVEIFGFYSRKLDSSSPSRLVATITLILRKDFGQSYSSKDHNAATDYFNAEVACVNTAAKFARSLGATGDWTLSVGATPTTHAATSASVSTEGLCGSLELHAGNYCICDLQQYATSLVDPSNIALTVISRILSVYPDRREGLCDCGGLSVSKDQGPIGGFGDIISPQPATGWYLGGVSQEHGILRRKADRGGLAGLPAEPQNAEKRGFEGLKIGDLIRLVPQHACLVCAGHPWIYVVDGGEEVVDVWVTWKGW</sequence>
<dbReference type="GO" id="GO:0036088">
    <property type="term" value="P:D-serine catabolic process"/>
    <property type="evidence" value="ECO:0007669"/>
    <property type="project" value="TreeGrafter"/>
</dbReference>
<evidence type="ECO:0000256" key="2">
    <source>
        <dbReference type="ARBA" id="ARBA00023239"/>
    </source>
</evidence>
<keyword evidence="2" id="KW-0456">Lyase</keyword>
<protein>
    <submittedName>
        <fullName evidence="5">Serine dehydratase domain-containing protein</fullName>
    </submittedName>
</protein>
<evidence type="ECO:0000259" key="4">
    <source>
        <dbReference type="SMART" id="SM01119"/>
    </source>
</evidence>
<dbReference type="Gene3D" id="2.40.37.20">
    <property type="entry name" value="D-serine dehydratase-like domain"/>
    <property type="match status" value="1"/>
</dbReference>
<keyword evidence="3" id="KW-0732">Signal</keyword>
<dbReference type="Pfam" id="PF14031">
    <property type="entry name" value="D-ser_dehydrat"/>
    <property type="match status" value="1"/>
</dbReference>
<dbReference type="Proteomes" id="UP001182556">
    <property type="component" value="Unassembled WGS sequence"/>
</dbReference>
<dbReference type="SUPFAM" id="SSF51419">
    <property type="entry name" value="PLP-binding barrel"/>
    <property type="match status" value="1"/>
</dbReference>
<dbReference type="Pfam" id="PF01168">
    <property type="entry name" value="Ala_racemase_N"/>
    <property type="match status" value="1"/>
</dbReference>
<dbReference type="InterPro" id="IPR029066">
    <property type="entry name" value="PLP-binding_barrel"/>
</dbReference>
<dbReference type="EMBL" id="JAODAN010000005">
    <property type="protein sequence ID" value="KAK1923956.1"/>
    <property type="molecule type" value="Genomic_DNA"/>
</dbReference>
<dbReference type="InterPro" id="IPR051466">
    <property type="entry name" value="D-amino_acid_metab_enzyme"/>
</dbReference>
<dbReference type="PANTHER" id="PTHR28004">
    <property type="entry name" value="ZGC:162816-RELATED"/>
    <property type="match status" value="1"/>
</dbReference>
<dbReference type="SMART" id="SM01119">
    <property type="entry name" value="D-ser_dehydrat"/>
    <property type="match status" value="1"/>
</dbReference>
<gene>
    <name evidence="5" type="ORF">DB88DRAFT_472543</name>
</gene>